<keyword evidence="6" id="KW-0028">Amino-acid biosynthesis</keyword>
<dbReference type="EC" id="1.1.1.3" evidence="4"/>
<dbReference type="CDD" id="cd04881">
    <property type="entry name" value="ACT_HSDH-Hom"/>
    <property type="match status" value="1"/>
</dbReference>
<protein>
    <recommendedName>
        <fullName evidence="5">Homoserine dehydrogenase</fullName>
        <ecNumber evidence="4">1.1.1.3</ecNumber>
    </recommendedName>
</protein>
<dbReference type="AlphaFoldDB" id="A0A6N7C0Y0"/>
<organism evidence="16 17">
    <name type="scientific">Psychrobacter nivimaris</name>
    <dbReference type="NCBI Taxonomy" id="281738"/>
    <lineage>
        <taxon>Bacteria</taxon>
        <taxon>Pseudomonadati</taxon>
        <taxon>Pseudomonadota</taxon>
        <taxon>Gammaproteobacteria</taxon>
        <taxon>Moraxellales</taxon>
        <taxon>Moraxellaceae</taxon>
        <taxon>Psychrobacter</taxon>
    </lineage>
</organism>
<keyword evidence="17" id="KW-1185">Reference proteome</keyword>
<feature type="binding site" evidence="13">
    <location>
        <begin position="10"/>
        <end position="17"/>
    </location>
    <ligand>
        <name>NADP(+)</name>
        <dbReference type="ChEBI" id="CHEBI:58349"/>
    </ligand>
</feature>
<comment type="catalytic activity">
    <reaction evidence="11">
        <text>L-homoserine + NAD(+) = L-aspartate 4-semialdehyde + NADH + H(+)</text>
        <dbReference type="Rhea" id="RHEA:15757"/>
        <dbReference type="ChEBI" id="CHEBI:15378"/>
        <dbReference type="ChEBI" id="CHEBI:57476"/>
        <dbReference type="ChEBI" id="CHEBI:57540"/>
        <dbReference type="ChEBI" id="CHEBI:57945"/>
        <dbReference type="ChEBI" id="CHEBI:537519"/>
        <dbReference type="EC" id="1.1.1.3"/>
    </reaction>
    <physiologicalReaction direction="right-to-left" evidence="11">
        <dbReference type="Rhea" id="RHEA:15759"/>
    </physiologicalReaction>
</comment>
<feature type="binding site" evidence="13">
    <location>
        <position position="188"/>
    </location>
    <ligand>
        <name>L-homoserine</name>
        <dbReference type="ChEBI" id="CHEBI:57476"/>
    </ligand>
</feature>
<evidence type="ECO:0000256" key="5">
    <source>
        <dbReference type="ARBA" id="ARBA00013376"/>
    </source>
</evidence>
<evidence type="ECO:0000256" key="10">
    <source>
        <dbReference type="ARBA" id="ARBA00023167"/>
    </source>
</evidence>
<dbReference type="FunFam" id="3.30.360.10:FF:000005">
    <property type="entry name" value="Homoserine dehydrogenase"/>
    <property type="match status" value="1"/>
</dbReference>
<dbReference type="RefSeq" id="WP_160021094.1">
    <property type="nucleotide sequence ID" value="NZ_VZIZ01000006.1"/>
</dbReference>
<dbReference type="PROSITE" id="PS01042">
    <property type="entry name" value="HOMOSER_DHGENASE"/>
    <property type="match status" value="1"/>
</dbReference>
<dbReference type="GO" id="GO:0050661">
    <property type="term" value="F:NADP binding"/>
    <property type="evidence" value="ECO:0007669"/>
    <property type="project" value="InterPro"/>
</dbReference>
<keyword evidence="10" id="KW-0486">Methionine biosynthesis</keyword>
<dbReference type="GO" id="GO:0009086">
    <property type="term" value="P:methionine biosynthetic process"/>
    <property type="evidence" value="ECO:0007669"/>
    <property type="project" value="UniProtKB-KW"/>
</dbReference>
<feature type="active site" description="Proton donor" evidence="12">
    <location>
        <position position="203"/>
    </location>
</feature>
<keyword evidence="7" id="KW-0791">Threonine biosynthesis</keyword>
<keyword evidence="9 16" id="KW-0560">Oxidoreductase</keyword>
<dbReference type="Gene3D" id="3.30.70.260">
    <property type="match status" value="1"/>
</dbReference>
<dbReference type="Gene3D" id="3.40.50.720">
    <property type="entry name" value="NAD(P)-binding Rossmann-like Domain"/>
    <property type="match status" value="1"/>
</dbReference>
<evidence type="ECO:0000313" key="16">
    <source>
        <dbReference type="EMBL" id="KAF0569789.1"/>
    </source>
</evidence>
<dbReference type="InterPro" id="IPR001342">
    <property type="entry name" value="HDH_cat"/>
</dbReference>
<dbReference type="NCBIfam" id="NF004976">
    <property type="entry name" value="PRK06349.1"/>
    <property type="match status" value="1"/>
</dbReference>
<dbReference type="Pfam" id="PF00742">
    <property type="entry name" value="Homoserine_dh"/>
    <property type="match status" value="1"/>
</dbReference>
<dbReference type="InterPro" id="IPR019811">
    <property type="entry name" value="HDH_CS"/>
</dbReference>
<dbReference type="InterPro" id="IPR002912">
    <property type="entry name" value="ACT_dom"/>
</dbReference>
<gene>
    <name evidence="16" type="ORF">FQV37_2414</name>
</gene>
<dbReference type="InterPro" id="IPR036291">
    <property type="entry name" value="NAD(P)-bd_dom_sf"/>
</dbReference>
<keyword evidence="8 13" id="KW-0521">NADP</keyword>
<dbReference type="UniPathway" id="UPA00050">
    <property type="reaction ID" value="UER00063"/>
</dbReference>
<dbReference type="UniPathway" id="UPA00051">
    <property type="reaction ID" value="UER00465"/>
</dbReference>
<dbReference type="InterPro" id="IPR005106">
    <property type="entry name" value="Asp/hSer_DH_NAD-bd"/>
</dbReference>
<dbReference type="Proteomes" id="UP000471465">
    <property type="component" value="Unassembled WGS sequence"/>
</dbReference>
<comment type="pathway">
    <text evidence="1">Amino-acid biosynthesis; L-threonine biosynthesis; L-threonine from L-aspartate: step 3/5.</text>
</comment>
<evidence type="ECO:0000256" key="7">
    <source>
        <dbReference type="ARBA" id="ARBA00022697"/>
    </source>
</evidence>
<dbReference type="Pfam" id="PF01842">
    <property type="entry name" value="ACT"/>
    <property type="match status" value="1"/>
</dbReference>
<dbReference type="GO" id="GO:0009088">
    <property type="term" value="P:threonine biosynthetic process"/>
    <property type="evidence" value="ECO:0007669"/>
    <property type="project" value="UniProtKB-UniPathway"/>
</dbReference>
<dbReference type="PROSITE" id="PS51671">
    <property type="entry name" value="ACT"/>
    <property type="match status" value="1"/>
</dbReference>
<comment type="similarity">
    <text evidence="3 14">Belongs to the homoserine dehydrogenase family.</text>
</comment>
<name>A0A6N7C0Y0_9GAMM</name>
<evidence type="ECO:0000256" key="11">
    <source>
        <dbReference type="ARBA" id="ARBA00049031"/>
    </source>
</evidence>
<evidence type="ECO:0000256" key="2">
    <source>
        <dbReference type="ARBA" id="ARBA00005062"/>
    </source>
</evidence>
<dbReference type="PANTHER" id="PTHR43331">
    <property type="entry name" value="HOMOSERINE DEHYDROGENASE"/>
    <property type="match status" value="1"/>
</dbReference>
<evidence type="ECO:0000256" key="6">
    <source>
        <dbReference type="ARBA" id="ARBA00022605"/>
    </source>
</evidence>
<comment type="caution">
    <text evidence="16">The sequence shown here is derived from an EMBL/GenBank/DDBJ whole genome shotgun (WGS) entry which is preliminary data.</text>
</comment>
<dbReference type="Pfam" id="PF03447">
    <property type="entry name" value="NAD_binding_3"/>
    <property type="match status" value="1"/>
</dbReference>
<reference evidence="16 17" key="1">
    <citation type="submission" date="2019-09" db="EMBL/GenBank/DDBJ databases">
        <title>Draft genome sequence of Psychrobacter nivimaris LAMA 639, in search for biotechnological relevant genes.</title>
        <authorList>
            <person name="Lima A.O.S."/>
            <person name="Staloch B.E.K."/>
            <person name="Freitas R.C."/>
            <person name="Niero H."/>
            <person name="Silva M.A.C."/>
        </authorList>
    </citation>
    <scope>NUCLEOTIDE SEQUENCE [LARGE SCALE GENOMIC DNA]</scope>
    <source>
        <strain evidence="16 17">LAMA 639</strain>
    </source>
</reference>
<feature type="domain" description="ACT" evidence="15">
    <location>
        <begin position="371"/>
        <end position="450"/>
    </location>
</feature>
<evidence type="ECO:0000256" key="13">
    <source>
        <dbReference type="PIRSR" id="PIRSR000098-2"/>
    </source>
</evidence>
<feature type="binding site" evidence="13">
    <location>
        <position position="103"/>
    </location>
    <ligand>
        <name>NADPH</name>
        <dbReference type="ChEBI" id="CHEBI:57783"/>
    </ligand>
</feature>
<dbReference type="Gene3D" id="3.30.360.10">
    <property type="entry name" value="Dihydrodipicolinate Reductase, domain 2"/>
    <property type="match status" value="1"/>
</dbReference>
<dbReference type="SUPFAM" id="SSF55021">
    <property type="entry name" value="ACT-like"/>
    <property type="match status" value="1"/>
</dbReference>
<evidence type="ECO:0000256" key="1">
    <source>
        <dbReference type="ARBA" id="ARBA00005056"/>
    </source>
</evidence>
<dbReference type="PANTHER" id="PTHR43331:SF1">
    <property type="entry name" value="HOMOSERINE DEHYDROGENASE"/>
    <property type="match status" value="1"/>
</dbReference>
<evidence type="ECO:0000256" key="9">
    <source>
        <dbReference type="ARBA" id="ARBA00023002"/>
    </source>
</evidence>
<dbReference type="InterPro" id="IPR045865">
    <property type="entry name" value="ACT-like_dom_sf"/>
</dbReference>
<dbReference type="GO" id="GO:0004412">
    <property type="term" value="F:homoserine dehydrogenase activity"/>
    <property type="evidence" value="ECO:0007669"/>
    <property type="project" value="UniProtKB-EC"/>
</dbReference>
<evidence type="ECO:0000256" key="4">
    <source>
        <dbReference type="ARBA" id="ARBA00013213"/>
    </source>
</evidence>
<evidence type="ECO:0000256" key="12">
    <source>
        <dbReference type="PIRSR" id="PIRSR000098-1"/>
    </source>
</evidence>
<proteinExistence type="inferred from homology"/>
<dbReference type="InterPro" id="IPR016204">
    <property type="entry name" value="HDH"/>
</dbReference>
<sequence>MSNSIKLAILGLGTVGTGVINLINDNLNELKRRSGRDIIITEVGTRRQRDDIDTNIMQNSDLMAIAASDNVDIVIEVIGGTTLAKDVIMQAIKNGKHVVTANKALLAEHGNEIFAFAEENNVHVAYEAAVAGGIPIIKVMREGLAANKIEWLAGIINGTGNFIMTEMRDKGRPFADVLSEAQALGYAEADPTFDVEGIDAAHKLALLASIAFGIPLQFDKVYCEGITGITLQDVNYAEELGYRIKHLGFAVRRDSENDGDAGVELRVHPTLIPQDALLANVNGVKNAVLVNSHPLGQTLYCGDGAGAGATASAVMADVMDLVRVLGSKDRDDQSNSNQSNHGHHVPHLAFIPDQLSDTPILRADQMVTGYYLRVHAYDSPGVLADITRILSDAGINIDAILQKPAHKVGQVPVIILTLPVVESQMNLAIEKIEKLETITDKVVRIRLDELA</sequence>
<dbReference type="PIRSF" id="PIRSF000098">
    <property type="entry name" value="Homoser_dehydrog"/>
    <property type="match status" value="1"/>
</dbReference>
<dbReference type="FunFam" id="3.30.70.260:FF:000030">
    <property type="entry name" value="Homoserine dehydrogenase"/>
    <property type="match status" value="1"/>
</dbReference>
<evidence type="ECO:0000256" key="8">
    <source>
        <dbReference type="ARBA" id="ARBA00022857"/>
    </source>
</evidence>
<accession>A0A6N7C0Y0</accession>
<dbReference type="EMBL" id="VZIZ01000006">
    <property type="protein sequence ID" value="KAF0569789.1"/>
    <property type="molecule type" value="Genomic_DNA"/>
</dbReference>
<evidence type="ECO:0000256" key="14">
    <source>
        <dbReference type="RuleBase" id="RU004171"/>
    </source>
</evidence>
<comment type="pathway">
    <text evidence="2">Amino-acid biosynthesis; L-methionine biosynthesis via de novo pathway; L-homoserine from L-aspartate: step 3/3.</text>
</comment>
<evidence type="ECO:0000256" key="3">
    <source>
        <dbReference type="ARBA" id="ARBA00006753"/>
    </source>
</evidence>
<dbReference type="SUPFAM" id="SSF51735">
    <property type="entry name" value="NAD(P)-binding Rossmann-fold domains"/>
    <property type="match status" value="1"/>
</dbReference>
<dbReference type="SUPFAM" id="SSF55347">
    <property type="entry name" value="Glyceraldehyde-3-phosphate dehydrogenase-like, C-terminal domain"/>
    <property type="match status" value="1"/>
</dbReference>
<evidence type="ECO:0000313" key="17">
    <source>
        <dbReference type="Proteomes" id="UP000471465"/>
    </source>
</evidence>
<evidence type="ECO:0000259" key="15">
    <source>
        <dbReference type="PROSITE" id="PS51671"/>
    </source>
</evidence>